<dbReference type="PANTHER" id="PTHR43767">
    <property type="entry name" value="LONG-CHAIN-FATTY-ACID--COA LIGASE"/>
    <property type="match status" value="1"/>
</dbReference>
<feature type="domain" description="AMP-binding enzyme C-terminal" evidence="9">
    <location>
        <begin position="442"/>
        <end position="516"/>
    </location>
</feature>
<dbReference type="FunCoup" id="F1ZB50">
    <property type="interactions" value="399"/>
</dbReference>
<dbReference type="GO" id="GO:0016020">
    <property type="term" value="C:membrane"/>
    <property type="evidence" value="ECO:0007669"/>
    <property type="project" value="UniProtKB-SubCell"/>
</dbReference>
<dbReference type="GO" id="GO:0004467">
    <property type="term" value="F:long-chain fatty acid-CoA ligase activity"/>
    <property type="evidence" value="ECO:0007669"/>
    <property type="project" value="UniProtKB-EC"/>
</dbReference>
<keyword evidence="4" id="KW-0472">Membrane</keyword>
<dbReference type="InterPro" id="IPR000873">
    <property type="entry name" value="AMP-dep_synth/lig_dom"/>
</dbReference>
<evidence type="ECO:0000256" key="7">
    <source>
        <dbReference type="ARBA" id="ARBA00042773"/>
    </source>
</evidence>
<proteinExistence type="predicted"/>
<dbReference type="STRING" id="983920.Y88_0134"/>
<evidence type="ECO:0000256" key="2">
    <source>
        <dbReference type="ARBA" id="ARBA00005005"/>
    </source>
</evidence>
<evidence type="ECO:0000259" key="9">
    <source>
        <dbReference type="Pfam" id="PF13193"/>
    </source>
</evidence>
<organism evidence="10 11">
    <name type="scientific">Novosphingobium nitrogenifigens DSM 19370</name>
    <dbReference type="NCBI Taxonomy" id="983920"/>
    <lineage>
        <taxon>Bacteria</taxon>
        <taxon>Pseudomonadati</taxon>
        <taxon>Pseudomonadota</taxon>
        <taxon>Alphaproteobacteria</taxon>
        <taxon>Sphingomonadales</taxon>
        <taxon>Sphingomonadaceae</taxon>
        <taxon>Novosphingobium</taxon>
    </lineage>
</organism>
<dbReference type="CDD" id="cd05936">
    <property type="entry name" value="FC-FACS_FadD_like"/>
    <property type="match status" value="1"/>
</dbReference>
<keyword evidence="11" id="KW-1185">Reference proteome</keyword>
<dbReference type="eggNOG" id="COG0318">
    <property type="taxonomic scope" value="Bacteria"/>
</dbReference>
<dbReference type="InterPro" id="IPR050237">
    <property type="entry name" value="ATP-dep_AMP-bd_enzyme"/>
</dbReference>
<evidence type="ECO:0000256" key="5">
    <source>
        <dbReference type="ARBA" id="ARBA00026121"/>
    </source>
</evidence>
<dbReference type="PANTHER" id="PTHR43767:SF8">
    <property type="entry name" value="LONG-CHAIN-FATTY-ACID--COA LIGASE"/>
    <property type="match status" value="1"/>
</dbReference>
<dbReference type="InterPro" id="IPR042099">
    <property type="entry name" value="ANL_N_sf"/>
</dbReference>
<dbReference type="InterPro" id="IPR045851">
    <property type="entry name" value="AMP-bd_C_sf"/>
</dbReference>
<evidence type="ECO:0000259" key="8">
    <source>
        <dbReference type="Pfam" id="PF00501"/>
    </source>
</evidence>
<dbReference type="Pfam" id="PF00501">
    <property type="entry name" value="AMP-binding"/>
    <property type="match status" value="1"/>
</dbReference>
<evidence type="ECO:0000256" key="3">
    <source>
        <dbReference type="ARBA" id="ARBA00022598"/>
    </source>
</evidence>
<feature type="domain" description="AMP-dependent synthetase/ligase" evidence="8">
    <location>
        <begin position="25"/>
        <end position="391"/>
    </location>
</feature>
<dbReference type="InParanoid" id="F1ZB50"/>
<reference evidence="10 11" key="1">
    <citation type="journal article" date="2012" name="J. Bacteriol.">
        <title>Draft Genome Sequence of Novosphingobium nitrogenifigens Y88T.</title>
        <authorList>
            <person name="Strabala T.J."/>
            <person name="Macdonald L."/>
            <person name="Liu V."/>
            <person name="Smit A.M."/>
        </authorList>
    </citation>
    <scope>NUCLEOTIDE SEQUENCE [LARGE SCALE GENOMIC DNA]</scope>
    <source>
        <strain evidence="10 11">DSM 19370</strain>
    </source>
</reference>
<name>F1ZB50_9SPHN</name>
<evidence type="ECO:0000256" key="6">
    <source>
        <dbReference type="ARBA" id="ARBA00039545"/>
    </source>
</evidence>
<dbReference type="Proteomes" id="UP000004728">
    <property type="component" value="Unassembled WGS sequence"/>
</dbReference>
<keyword evidence="3 10" id="KW-0436">Ligase</keyword>
<dbReference type="Gene3D" id="3.40.50.12780">
    <property type="entry name" value="N-terminal domain of ligase-like"/>
    <property type="match status" value="1"/>
</dbReference>
<dbReference type="EMBL" id="AEWJ01000044">
    <property type="protein sequence ID" value="EGD58082.1"/>
    <property type="molecule type" value="Genomic_DNA"/>
</dbReference>
<comment type="subcellular location">
    <subcellularLocation>
        <location evidence="1">Membrane</location>
        <topology evidence="1">Peripheral membrane protein</topology>
    </subcellularLocation>
</comment>
<comment type="pathway">
    <text evidence="2">Lipid metabolism; fatty acid beta-oxidation.</text>
</comment>
<dbReference type="InterPro" id="IPR020845">
    <property type="entry name" value="AMP-binding_CS"/>
</dbReference>
<accession>F1ZB50</accession>
<dbReference type="HOGENOM" id="CLU_000022_59_9_5"/>
<dbReference type="OrthoDB" id="9803968at2"/>
<dbReference type="AlphaFoldDB" id="F1ZB50"/>
<dbReference type="InterPro" id="IPR025110">
    <property type="entry name" value="AMP-bd_C"/>
</dbReference>
<dbReference type="RefSeq" id="WP_008067415.1">
    <property type="nucleotide sequence ID" value="NZ_AQWK01000006.1"/>
</dbReference>
<evidence type="ECO:0000256" key="4">
    <source>
        <dbReference type="ARBA" id="ARBA00023136"/>
    </source>
</evidence>
<protein>
    <recommendedName>
        <fullName evidence="6">Long-chain-fatty-acid--CoA ligase</fullName>
        <ecNumber evidence="5">6.2.1.3</ecNumber>
    </recommendedName>
    <alternativeName>
        <fullName evidence="7">Long-chain acyl-CoA synthetase</fullName>
    </alternativeName>
</protein>
<dbReference type="EC" id="6.2.1.3" evidence="5"/>
<comment type="caution">
    <text evidence="10">The sequence shown here is derived from an EMBL/GenBank/DDBJ whole genome shotgun (WGS) entry which is preliminary data.</text>
</comment>
<evidence type="ECO:0000313" key="11">
    <source>
        <dbReference type="Proteomes" id="UP000004728"/>
    </source>
</evidence>
<dbReference type="Pfam" id="PF13193">
    <property type="entry name" value="AMP-binding_C"/>
    <property type="match status" value="1"/>
</dbReference>
<gene>
    <name evidence="10" type="ORF">Y88_0134</name>
</gene>
<evidence type="ECO:0000313" key="10">
    <source>
        <dbReference type="EMBL" id="EGD58082.1"/>
    </source>
</evidence>
<sequence>MGRITDDTLGALANLGELFACRARDCDGSVAIVQQDHALSFAQVWDEAGALAGFLQQVCGVEPGDRVALMLSNRPEFAVATAAIHAIGAVQVNINPHYVARELHHQLVDSGAGTIILSGREMAVLRVADADCVRHAVVIDAENVETSPGLAVTSYVEAVAAGMSFVPSRRGRDDLALLQYTGGTTGRAKGAMLSHGNLLSNIAQFTGWIEGGLKETGLGGVPPVVLTAIPLYHIFALTVNLLGTWAMGGRNVLIRDPRDIALLSEEWARHGVSFVTGVNTLYKALLASPEFAALNLSQGVVAMGGGAPVQRPVSDRWSERTGRHIIEGYGLSETSPILTCTPFFERRFLGSIGQAMPGTRIAIRDEFGQDLPIGETGELCASGPQVMQGYWGQPEATAQVLGEDGFLRTGDLARRDEEGNYYILDRAKDMILVSGFNVYPNEIEETVSALPGVVECACVGAPDPKSGEAAVLFVVADPAALDEAAVLDHCRANLTGYKVPRRVFVVREIPKSAVGKILRRELRDAAPAMLAGEVPAEPVRAA</sequence>
<dbReference type="Gene3D" id="3.30.300.30">
    <property type="match status" value="1"/>
</dbReference>
<dbReference type="SUPFAM" id="SSF56801">
    <property type="entry name" value="Acetyl-CoA synthetase-like"/>
    <property type="match status" value="1"/>
</dbReference>
<dbReference type="PROSITE" id="PS00455">
    <property type="entry name" value="AMP_BINDING"/>
    <property type="match status" value="1"/>
</dbReference>
<evidence type="ECO:0000256" key="1">
    <source>
        <dbReference type="ARBA" id="ARBA00004170"/>
    </source>
</evidence>